<evidence type="ECO:0000313" key="1">
    <source>
        <dbReference type="EMBL" id="RMZ99289.1"/>
    </source>
</evidence>
<feature type="non-terminal residue" evidence="1">
    <location>
        <position position="1"/>
    </location>
</feature>
<keyword evidence="2" id="KW-1185">Reference proteome</keyword>
<protein>
    <submittedName>
        <fullName evidence="1">Uncharacterized protein</fullName>
    </submittedName>
</protein>
<proteinExistence type="predicted"/>
<dbReference type="OrthoDB" id="8066856at2759"/>
<dbReference type="Proteomes" id="UP000276133">
    <property type="component" value="Unassembled WGS sequence"/>
</dbReference>
<sequence length="75" mass="8402">KAGFNGEFLFDLDELCENEEDQYKEIASFEKKLDFDKFACVSIDSNLAARGILSEAEIVESKATNNPVEQDSDYG</sequence>
<dbReference type="AlphaFoldDB" id="A0A3M7PJN6"/>
<accession>A0A3M7PJN6</accession>
<dbReference type="EMBL" id="REGN01010303">
    <property type="protein sequence ID" value="RMZ99289.1"/>
    <property type="molecule type" value="Genomic_DNA"/>
</dbReference>
<name>A0A3M7PJN6_BRAPC</name>
<organism evidence="1 2">
    <name type="scientific">Brachionus plicatilis</name>
    <name type="common">Marine rotifer</name>
    <name type="synonym">Brachionus muelleri</name>
    <dbReference type="NCBI Taxonomy" id="10195"/>
    <lineage>
        <taxon>Eukaryota</taxon>
        <taxon>Metazoa</taxon>
        <taxon>Spiralia</taxon>
        <taxon>Gnathifera</taxon>
        <taxon>Rotifera</taxon>
        <taxon>Eurotatoria</taxon>
        <taxon>Monogononta</taxon>
        <taxon>Pseudotrocha</taxon>
        <taxon>Ploima</taxon>
        <taxon>Brachionidae</taxon>
        <taxon>Brachionus</taxon>
    </lineage>
</organism>
<reference evidence="1 2" key="1">
    <citation type="journal article" date="2018" name="Sci. Rep.">
        <title>Genomic signatures of local adaptation to the degree of environmental predictability in rotifers.</title>
        <authorList>
            <person name="Franch-Gras L."/>
            <person name="Hahn C."/>
            <person name="Garcia-Roger E.M."/>
            <person name="Carmona M.J."/>
            <person name="Serra M."/>
            <person name="Gomez A."/>
        </authorList>
    </citation>
    <scope>NUCLEOTIDE SEQUENCE [LARGE SCALE GENOMIC DNA]</scope>
    <source>
        <strain evidence="1">HYR1</strain>
    </source>
</reference>
<evidence type="ECO:0000313" key="2">
    <source>
        <dbReference type="Proteomes" id="UP000276133"/>
    </source>
</evidence>
<comment type="caution">
    <text evidence="1">The sequence shown here is derived from an EMBL/GenBank/DDBJ whole genome shotgun (WGS) entry which is preliminary data.</text>
</comment>
<gene>
    <name evidence="1" type="ORF">BpHYR1_015182</name>
</gene>